<dbReference type="Proteomes" id="UP001340816">
    <property type="component" value="Chromosome"/>
</dbReference>
<dbReference type="EMBL" id="CP109135">
    <property type="protein sequence ID" value="WSD11988.1"/>
    <property type="molecule type" value="Genomic_DNA"/>
</dbReference>
<evidence type="ECO:0000256" key="1">
    <source>
        <dbReference type="SAM" id="MobiDB-lite"/>
    </source>
</evidence>
<sequence length="68" mass="7512">MTDGDSDKLARGSAESAKVRFEILNGPPPMLFTPQRNEEVDDQAGQPTTPATVRRRASIRKHCFQTAL</sequence>
<organism evidence="2 3">
    <name type="scientific">Streptomyces phaeochromogenes</name>
    <dbReference type="NCBI Taxonomy" id="1923"/>
    <lineage>
        <taxon>Bacteria</taxon>
        <taxon>Bacillati</taxon>
        <taxon>Actinomycetota</taxon>
        <taxon>Actinomycetes</taxon>
        <taxon>Kitasatosporales</taxon>
        <taxon>Streptomycetaceae</taxon>
        <taxon>Streptomyces</taxon>
        <taxon>Streptomyces phaeochromogenes group</taxon>
    </lineage>
</organism>
<name>A0ABZ1H2T3_STRPH</name>
<accession>A0ABZ1H2T3</accession>
<reference evidence="2 3" key="1">
    <citation type="submission" date="2022-10" db="EMBL/GenBank/DDBJ databases">
        <title>The complete genomes of actinobacterial strains from the NBC collection.</title>
        <authorList>
            <person name="Joergensen T.S."/>
            <person name="Alvarez Arevalo M."/>
            <person name="Sterndorff E.B."/>
            <person name="Faurdal D."/>
            <person name="Vuksanovic O."/>
            <person name="Mourched A.-S."/>
            <person name="Charusanti P."/>
            <person name="Shaw S."/>
            <person name="Blin K."/>
            <person name="Weber T."/>
        </authorList>
    </citation>
    <scope>NUCLEOTIDE SEQUENCE [LARGE SCALE GENOMIC DNA]</scope>
    <source>
        <strain evidence="2 3">NBC 01752</strain>
    </source>
</reference>
<evidence type="ECO:0000313" key="2">
    <source>
        <dbReference type="EMBL" id="WSD11988.1"/>
    </source>
</evidence>
<gene>
    <name evidence="2" type="ORF">OHB35_01490</name>
</gene>
<evidence type="ECO:0000313" key="3">
    <source>
        <dbReference type="Proteomes" id="UP001340816"/>
    </source>
</evidence>
<dbReference type="GeneID" id="93935199"/>
<protein>
    <submittedName>
        <fullName evidence="2">Uncharacterized protein</fullName>
    </submittedName>
</protein>
<proteinExistence type="predicted"/>
<feature type="region of interest" description="Disordered" evidence="1">
    <location>
        <begin position="25"/>
        <end position="57"/>
    </location>
</feature>
<keyword evidence="3" id="KW-1185">Reference proteome</keyword>
<dbReference type="RefSeq" id="WP_326757528.1">
    <property type="nucleotide sequence ID" value="NZ_CP108382.1"/>
</dbReference>